<dbReference type="Pfam" id="PF00440">
    <property type="entry name" value="TetR_N"/>
    <property type="match status" value="1"/>
</dbReference>
<evidence type="ECO:0000256" key="4">
    <source>
        <dbReference type="PROSITE-ProRule" id="PRU00335"/>
    </source>
</evidence>
<dbReference type="Gene3D" id="1.10.357.10">
    <property type="entry name" value="Tetracycline Repressor, domain 2"/>
    <property type="match status" value="1"/>
</dbReference>
<evidence type="ECO:0000313" key="6">
    <source>
        <dbReference type="EMBL" id="MDR7097226.1"/>
    </source>
</evidence>
<dbReference type="InterPro" id="IPR009057">
    <property type="entry name" value="Homeodomain-like_sf"/>
</dbReference>
<dbReference type="PRINTS" id="PR00455">
    <property type="entry name" value="HTHTETR"/>
</dbReference>
<protein>
    <submittedName>
        <fullName evidence="6">AcrR family transcriptional regulator</fullName>
    </submittedName>
</protein>
<keyword evidence="2 4" id="KW-0238">DNA-binding</keyword>
<proteinExistence type="predicted"/>
<evidence type="ECO:0000256" key="2">
    <source>
        <dbReference type="ARBA" id="ARBA00023125"/>
    </source>
</evidence>
<organism evidence="6 7">
    <name type="scientific">Hydrogenophaga laconesensis</name>
    <dbReference type="NCBI Taxonomy" id="1805971"/>
    <lineage>
        <taxon>Bacteria</taxon>
        <taxon>Pseudomonadati</taxon>
        <taxon>Pseudomonadota</taxon>
        <taxon>Betaproteobacteria</taxon>
        <taxon>Burkholderiales</taxon>
        <taxon>Comamonadaceae</taxon>
        <taxon>Hydrogenophaga</taxon>
    </lineage>
</organism>
<dbReference type="InterPro" id="IPR001647">
    <property type="entry name" value="HTH_TetR"/>
</dbReference>
<feature type="domain" description="HTH tetR-type" evidence="5">
    <location>
        <begin position="11"/>
        <end position="71"/>
    </location>
</feature>
<gene>
    <name evidence="6" type="ORF">J2X09_005000</name>
</gene>
<comment type="caution">
    <text evidence="6">The sequence shown here is derived from an EMBL/GenBank/DDBJ whole genome shotgun (WGS) entry which is preliminary data.</text>
</comment>
<keyword evidence="3" id="KW-0804">Transcription</keyword>
<dbReference type="InterPro" id="IPR050109">
    <property type="entry name" value="HTH-type_TetR-like_transc_reg"/>
</dbReference>
<keyword evidence="7" id="KW-1185">Reference proteome</keyword>
<accession>A0ABU1VIA7</accession>
<dbReference type="EMBL" id="JAVDWE010000021">
    <property type="protein sequence ID" value="MDR7097226.1"/>
    <property type="molecule type" value="Genomic_DNA"/>
</dbReference>
<dbReference type="PANTHER" id="PTHR30055:SF234">
    <property type="entry name" value="HTH-TYPE TRANSCRIPTIONAL REGULATOR BETI"/>
    <property type="match status" value="1"/>
</dbReference>
<sequence length="202" mass="22846">MAPNLHQLKSTQTRSRLLEAAMEILQTKGYGQLSIHEVARVAHMTTGAVQHHFGSKAALMMEVLAHLIDRLDKENSFWPPAQWPARERADHFVEQAWKQLYGQPRFAAAWSAYLAARDDPVMTAHIIERRAQLSERLTQRMLGSFPELRRERDSVAHVNFILSCLRGLGLQGPFAPSDVIDAQLKVLSQTIQSFLTTPETHS</sequence>
<dbReference type="RefSeq" id="WP_204734537.1">
    <property type="nucleotide sequence ID" value="NZ_JAVDWE010000021.1"/>
</dbReference>
<name>A0ABU1VIA7_9BURK</name>
<keyword evidence="1" id="KW-0805">Transcription regulation</keyword>
<dbReference type="PANTHER" id="PTHR30055">
    <property type="entry name" value="HTH-TYPE TRANSCRIPTIONAL REGULATOR RUTR"/>
    <property type="match status" value="1"/>
</dbReference>
<reference evidence="6 7" key="1">
    <citation type="submission" date="2023-07" db="EMBL/GenBank/DDBJ databases">
        <title>Sorghum-associated microbial communities from plants grown in Nebraska, USA.</title>
        <authorList>
            <person name="Schachtman D."/>
        </authorList>
    </citation>
    <scope>NUCLEOTIDE SEQUENCE [LARGE SCALE GENOMIC DNA]</scope>
    <source>
        <strain evidence="6 7">BE240</strain>
    </source>
</reference>
<dbReference type="SUPFAM" id="SSF46689">
    <property type="entry name" value="Homeodomain-like"/>
    <property type="match status" value="1"/>
</dbReference>
<dbReference type="Proteomes" id="UP001265550">
    <property type="component" value="Unassembled WGS sequence"/>
</dbReference>
<feature type="DNA-binding region" description="H-T-H motif" evidence="4">
    <location>
        <begin position="34"/>
        <end position="53"/>
    </location>
</feature>
<evidence type="ECO:0000313" key="7">
    <source>
        <dbReference type="Proteomes" id="UP001265550"/>
    </source>
</evidence>
<evidence type="ECO:0000259" key="5">
    <source>
        <dbReference type="PROSITE" id="PS50977"/>
    </source>
</evidence>
<dbReference type="PROSITE" id="PS50977">
    <property type="entry name" value="HTH_TETR_2"/>
    <property type="match status" value="1"/>
</dbReference>
<evidence type="ECO:0000256" key="3">
    <source>
        <dbReference type="ARBA" id="ARBA00023163"/>
    </source>
</evidence>
<evidence type="ECO:0000256" key="1">
    <source>
        <dbReference type="ARBA" id="ARBA00023015"/>
    </source>
</evidence>